<reference evidence="2 3" key="2">
    <citation type="submission" date="2020-03" db="EMBL/GenBank/DDBJ databases">
        <authorList>
            <person name="Ichikawa N."/>
            <person name="Kimura A."/>
            <person name="Kitahashi Y."/>
            <person name="Uohara A."/>
        </authorList>
    </citation>
    <scope>NUCLEOTIDE SEQUENCE [LARGE SCALE GENOMIC DNA]</scope>
    <source>
        <strain evidence="2 3">NBRC 108639</strain>
    </source>
</reference>
<keyword evidence="3" id="KW-1185">Reference proteome</keyword>
<comment type="caution">
    <text evidence="2">The sequence shown here is derived from an EMBL/GenBank/DDBJ whole genome shotgun (WGS) entry which is preliminary data.</text>
</comment>
<sequence>MENLLFVALIAGVVAVAAVVARRPGRSAVRRRYDYDVGFETEPHGDGGPTAGATFHQHDGGFGGGSDGGGFSGGFSGGSDGGGGGGGGGS</sequence>
<feature type="compositionally biased region" description="Gly residues" evidence="1">
    <location>
        <begin position="60"/>
        <end position="90"/>
    </location>
</feature>
<gene>
    <name evidence="2" type="ORF">Phou_075450</name>
</gene>
<accession>A0A6V8KRX4</accession>
<feature type="region of interest" description="Disordered" evidence="1">
    <location>
        <begin position="40"/>
        <end position="90"/>
    </location>
</feature>
<organism evidence="2 3">
    <name type="scientific">Phytohabitans houttuyneae</name>
    <dbReference type="NCBI Taxonomy" id="1076126"/>
    <lineage>
        <taxon>Bacteria</taxon>
        <taxon>Bacillati</taxon>
        <taxon>Actinomycetota</taxon>
        <taxon>Actinomycetes</taxon>
        <taxon>Micromonosporales</taxon>
        <taxon>Micromonosporaceae</taxon>
    </lineage>
</organism>
<dbReference type="RefSeq" id="WP_173065752.1">
    <property type="nucleotide sequence ID" value="NZ_BAABGO010000020.1"/>
</dbReference>
<dbReference type="AlphaFoldDB" id="A0A6V8KRX4"/>
<evidence type="ECO:0000313" key="2">
    <source>
        <dbReference type="EMBL" id="GFJ83365.1"/>
    </source>
</evidence>
<dbReference type="Proteomes" id="UP000482800">
    <property type="component" value="Unassembled WGS sequence"/>
</dbReference>
<evidence type="ECO:0000256" key="1">
    <source>
        <dbReference type="SAM" id="MobiDB-lite"/>
    </source>
</evidence>
<dbReference type="EMBL" id="BLPF01000003">
    <property type="protein sequence ID" value="GFJ83365.1"/>
    <property type="molecule type" value="Genomic_DNA"/>
</dbReference>
<evidence type="ECO:0000313" key="3">
    <source>
        <dbReference type="Proteomes" id="UP000482800"/>
    </source>
</evidence>
<protein>
    <submittedName>
        <fullName evidence="2">Uncharacterized protein</fullName>
    </submittedName>
</protein>
<name>A0A6V8KRX4_9ACTN</name>
<reference evidence="2 3" key="1">
    <citation type="submission" date="2020-03" db="EMBL/GenBank/DDBJ databases">
        <title>Whole genome shotgun sequence of Phytohabitans houttuyneae NBRC 108639.</title>
        <authorList>
            <person name="Komaki H."/>
            <person name="Tamura T."/>
        </authorList>
    </citation>
    <scope>NUCLEOTIDE SEQUENCE [LARGE SCALE GENOMIC DNA]</scope>
    <source>
        <strain evidence="2 3">NBRC 108639</strain>
    </source>
</reference>
<proteinExistence type="predicted"/>